<accession>A0ABM8UF58</accession>
<dbReference type="InterPro" id="IPR007484">
    <property type="entry name" value="Peptidase_M28"/>
</dbReference>
<dbReference type="InterPro" id="IPR045175">
    <property type="entry name" value="M28_fam"/>
</dbReference>
<dbReference type="Proteomes" id="UP000680116">
    <property type="component" value="Chromosome"/>
</dbReference>
<dbReference type="Pfam" id="PF04389">
    <property type="entry name" value="Peptidase_M28"/>
    <property type="match status" value="1"/>
</dbReference>
<keyword evidence="4" id="KW-1185">Reference proteome</keyword>
<sequence>MTPSLRSAPFFIAASLLVACAHPAPQPPAANATVAAPVPASAAARDWLEDVDAIAAAADNAGRRAEIAQRLALLDVEVRTVAFQSDHGPGENLLADIAGNADAPLLLLGAHSDRVGMGTGATDNASGSAVVLELAERFQAEPLQHHRVAVAFWDQEELGLLGADAFVQSGGQQPAQYVNFDVFGWGDTVWMMAPDPTHALVASTQATAADAGLKLSAGTQYPPTDHRAFLDAQWPAVSYSLVGGDEIDGILGAYAGKPPATMPKVMQVLHSEHDTMSQIDPNAAVRGIDAIESALRQWDAAAGGVGTAAGSH</sequence>
<dbReference type="SUPFAM" id="SSF53187">
    <property type="entry name" value="Zn-dependent exopeptidases"/>
    <property type="match status" value="1"/>
</dbReference>
<dbReference type="PANTHER" id="PTHR12147">
    <property type="entry name" value="METALLOPEPTIDASE M28 FAMILY MEMBER"/>
    <property type="match status" value="1"/>
</dbReference>
<evidence type="ECO:0000313" key="3">
    <source>
        <dbReference type="EMBL" id="CAG4972795.1"/>
    </source>
</evidence>
<dbReference type="RefSeq" id="WP_215217929.1">
    <property type="nucleotide sequence ID" value="NZ_OU015430.1"/>
</dbReference>
<evidence type="ECO:0000313" key="4">
    <source>
        <dbReference type="Proteomes" id="UP000680116"/>
    </source>
</evidence>
<feature type="chain" id="PRO_5046887799" description="Peptidase M28 domain-containing protein" evidence="1">
    <location>
        <begin position="22"/>
        <end position="312"/>
    </location>
</feature>
<protein>
    <recommendedName>
        <fullName evidence="2">Peptidase M28 domain-containing protein</fullName>
    </recommendedName>
</protein>
<dbReference type="Gene3D" id="3.40.630.10">
    <property type="entry name" value="Zn peptidases"/>
    <property type="match status" value="1"/>
</dbReference>
<organism evidence="3 4">
    <name type="scientific">Novilysobacter luteus</name>
    <dbReference type="NCBI Taxonomy" id="2822368"/>
    <lineage>
        <taxon>Bacteria</taxon>
        <taxon>Pseudomonadati</taxon>
        <taxon>Pseudomonadota</taxon>
        <taxon>Gammaproteobacteria</taxon>
        <taxon>Lysobacterales</taxon>
        <taxon>Lysobacteraceae</taxon>
        <taxon>Novilysobacter</taxon>
    </lineage>
</organism>
<dbReference type="PANTHER" id="PTHR12147:SF26">
    <property type="entry name" value="PEPTIDASE M28 DOMAIN-CONTAINING PROTEIN"/>
    <property type="match status" value="1"/>
</dbReference>
<feature type="signal peptide" evidence="1">
    <location>
        <begin position="1"/>
        <end position="21"/>
    </location>
</feature>
<name>A0ABM8UF58_9GAMM</name>
<keyword evidence="1" id="KW-0732">Signal</keyword>
<evidence type="ECO:0000256" key="1">
    <source>
        <dbReference type="SAM" id="SignalP"/>
    </source>
</evidence>
<evidence type="ECO:0000259" key="2">
    <source>
        <dbReference type="Pfam" id="PF04389"/>
    </source>
</evidence>
<dbReference type="PROSITE" id="PS51257">
    <property type="entry name" value="PROKAR_LIPOPROTEIN"/>
    <property type="match status" value="1"/>
</dbReference>
<feature type="domain" description="Peptidase M28" evidence="2">
    <location>
        <begin position="92"/>
        <end position="287"/>
    </location>
</feature>
<proteinExistence type="predicted"/>
<reference evidence="3 4" key="1">
    <citation type="submission" date="2021-04" db="EMBL/GenBank/DDBJ databases">
        <authorList>
            <person name="Rodrigo-Torres L."/>
            <person name="Arahal R. D."/>
            <person name="Lucena T."/>
        </authorList>
    </citation>
    <scope>NUCLEOTIDE SEQUENCE [LARGE SCALE GENOMIC DNA]</scope>
    <source>
        <strain evidence="3 4">CECT 30171</strain>
    </source>
</reference>
<dbReference type="EMBL" id="OU015430">
    <property type="protein sequence ID" value="CAG4972795.1"/>
    <property type="molecule type" value="Genomic_DNA"/>
</dbReference>
<gene>
    <name evidence="3" type="ORF">LYB30171_01302</name>
</gene>